<accession>A0ACC0Z2K8</accession>
<gene>
    <name evidence="1" type="ORF">Pint_04866</name>
</gene>
<comment type="caution">
    <text evidence="1">The sequence shown here is derived from an EMBL/GenBank/DDBJ whole genome shotgun (WGS) entry which is preliminary data.</text>
</comment>
<evidence type="ECO:0000313" key="1">
    <source>
        <dbReference type="EMBL" id="KAJ0045039.1"/>
    </source>
</evidence>
<organism evidence="1 2">
    <name type="scientific">Pistacia integerrima</name>
    <dbReference type="NCBI Taxonomy" id="434235"/>
    <lineage>
        <taxon>Eukaryota</taxon>
        <taxon>Viridiplantae</taxon>
        <taxon>Streptophyta</taxon>
        <taxon>Embryophyta</taxon>
        <taxon>Tracheophyta</taxon>
        <taxon>Spermatophyta</taxon>
        <taxon>Magnoliopsida</taxon>
        <taxon>eudicotyledons</taxon>
        <taxon>Gunneridae</taxon>
        <taxon>Pentapetalae</taxon>
        <taxon>rosids</taxon>
        <taxon>malvids</taxon>
        <taxon>Sapindales</taxon>
        <taxon>Anacardiaceae</taxon>
        <taxon>Pistacia</taxon>
    </lineage>
</organism>
<keyword evidence="2" id="KW-1185">Reference proteome</keyword>
<name>A0ACC0Z2K8_9ROSI</name>
<evidence type="ECO:0000313" key="2">
    <source>
        <dbReference type="Proteomes" id="UP001163603"/>
    </source>
</evidence>
<dbReference type="Proteomes" id="UP001163603">
    <property type="component" value="Chromosome 3"/>
</dbReference>
<proteinExistence type="predicted"/>
<protein>
    <submittedName>
        <fullName evidence="1">Uncharacterized protein</fullName>
    </submittedName>
</protein>
<reference evidence="2" key="1">
    <citation type="journal article" date="2023" name="G3 (Bethesda)">
        <title>Genome assembly and association tests identify interacting loci associated with vigor, precocity, and sex in interspecific pistachio rootstocks.</title>
        <authorList>
            <person name="Palmer W."/>
            <person name="Jacygrad E."/>
            <person name="Sagayaradj S."/>
            <person name="Cavanaugh K."/>
            <person name="Han R."/>
            <person name="Bertier L."/>
            <person name="Beede B."/>
            <person name="Kafkas S."/>
            <person name="Golino D."/>
            <person name="Preece J."/>
            <person name="Michelmore R."/>
        </authorList>
    </citation>
    <scope>NUCLEOTIDE SEQUENCE [LARGE SCALE GENOMIC DNA]</scope>
</reference>
<sequence>MFSAGATLSKPICFSSQMPAKTCNSKPSCFFLGKFSNPLVFSGKNQSYSQYSTFSHKMGQTHFSVKAASSVGKWVSTHVVYGAGNLSKHFDRINSGSAEYTEEPVTNVKFQTSLSLPGCSCPLSLLGTGYREKVFAFIGVKVYAAGLYINQSILDKLSAWKGRPAAQIQADSSLFDSVFRVEVANYLYTAASLEKSLQIVLVRDIDGKTFWEALDEAISPRIKAPTGVDKTALSTFRSIFQARPLKKGTFIFLTWLIPSKMLVCISSDGLPSAIDATIQSENVTSALYDVFFGGASVTPSLKASVATGLAKILK</sequence>
<dbReference type="EMBL" id="CM047738">
    <property type="protein sequence ID" value="KAJ0045039.1"/>
    <property type="molecule type" value="Genomic_DNA"/>
</dbReference>